<evidence type="ECO:0000313" key="7">
    <source>
        <dbReference type="Proteomes" id="UP001159257"/>
    </source>
</evidence>
<evidence type="ECO:0000256" key="1">
    <source>
        <dbReference type="ARBA" id="ARBA00004514"/>
    </source>
</evidence>
<evidence type="ECO:0000313" key="6">
    <source>
        <dbReference type="EMBL" id="SMR73321.1"/>
    </source>
</evidence>
<dbReference type="InterPro" id="IPR008622">
    <property type="entry name" value="FliT"/>
</dbReference>
<proteinExistence type="predicted"/>
<evidence type="ECO:0000256" key="2">
    <source>
        <dbReference type="ARBA" id="ARBA00022490"/>
    </source>
</evidence>
<evidence type="ECO:0000256" key="4">
    <source>
        <dbReference type="ARBA" id="ARBA00023186"/>
    </source>
</evidence>
<dbReference type="Gene3D" id="1.20.58.380">
    <property type="entry name" value="Flagellar protein flit"/>
    <property type="match status" value="1"/>
</dbReference>
<evidence type="ECO:0000256" key="5">
    <source>
        <dbReference type="ARBA" id="ARBA00093797"/>
    </source>
</evidence>
<organism evidence="6 7">
    <name type="scientific">Marinobacterium sediminicola</name>
    <dbReference type="NCBI Taxonomy" id="518898"/>
    <lineage>
        <taxon>Bacteria</taxon>
        <taxon>Pseudomonadati</taxon>
        <taxon>Pseudomonadota</taxon>
        <taxon>Gammaproteobacteria</taxon>
        <taxon>Oceanospirillales</taxon>
        <taxon>Oceanospirillaceae</taxon>
        <taxon>Marinobacterium</taxon>
    </lineage>
</organism>
<dbReference type="RefSeq" id="WP_239040393.1">
    <property type="nucleotide sequence ID" value="NZ_BAAAEY010000003.1"/>
</dbReference>
<keyword evidence="2" id="KW-0963">Cytoplasm</keyword>
<protein>
    <recommendedName>
        <fullName evidence="5">Flagellar protein FliT</fullName>
    </recommendedName>
</protein>
<reference evidence="6 7" key="1">
    <citation type="submission" date="2017-05" db="EMBL/GenBank/DDBJ databases">
        <authorList>
            <person name="Varghese N."/>
            <person name="Submissions S."/>
        </authorList>
    </citation>
    <scope>NUCLEOTIDE SEQUENCE [LARGE SCALE GENOMIC DNA]</scope>
    <source>
        <strain evidence="6 7">CGMCC 1.7287</strain>
    </source>
</reference>
<dbReference type="Proteomes" id="UP001159257">
    <property type="component" value="Unassembled WGS sequence"/>
</dbReference>
<dbReference type="Pfam" id="PF05400">
    <property type="entry name" value="FliT"/>
    <property type="match status" value="1"/>
</dbReference>
<keyword evidence="4" id="KW-0143">Chaperone</keyword>
<accession>A0ABY1RYF0</accession>
<keyword evidence="3" id="KW-1005">Bacterial flagellum biogenesis</keyword>
<gene>
    <name evidence="6" type="ORF">SAMN04487964_103264</name>
</gene>
<dbReference type="EMBL" id="FXWV01000003">
    <property type="protein sequence ID" value="SMR73321.1"/>
    <property type="molecule type" value="Genomic_DNA"/>
</dbReference>
<comment type="caution">
    <text evidence="6">The sequence shown here is derived from an EMBL/GenBank/DDBJ whole genome shotgun (WGS) entry which is preliminary data.</text>
</comment>
<comment type="subcellular location">
    <subcellularLocation>
        <location evidence="1">Cytoplasm</location>
        <location evidence="1">Cytosol</location>
    </subcellularLocation>
</comment>
<evidence type="ECO:0000256" key="3">
    <source>
        <dbReference type="ARBA" id="ARBA00022795"/>
    </source>
</evidence>
<name>A0ABY1RYF0_9GAMM</name>
<sequence>MDTEQLITRLEADTQQLLTLAKAGDWDTFQQHEQARLTLVAQLEQIDIGSTAEAAQWRDRLLAIRRLNDQLMQLADAETSRLVKEKQAINKGRKMRNAYSTP</sequence>
<keyword evidence="7" id="KW-1185">Reference proteome</keyword>